<evidence type="ECO:0000313" key="1">
    <source>
        <dbReference type="EMBL" id="GMF44935.1"/>
    </source>
</evidence>
<comment type="caution">
    <text evidence="1">The sequence shown here is derived from an EMBL/GenBank/DDBJ whole genome shotgun (WGS) entry which is preliminary data.</text>
</comment>
<organism evidence="1 2">
    <name type="scientific">Phytophthora fragariaefolia</name>
    <dbReference type="NCBI Taxonomy" id="1490495"/>
    <lineage>
        <taxon>Eukaryota</taxon>
        <taxon>Sar</taxon>
        <taxon>Stramenopiles</taxon>
        <taxon>Oomycota</taxon>
        <taxon>Peronosporomycetes</taxon>
        <taxon>Peronosporales</taxon>
        <taxon>Peronosporaceae</taxon>
        <taxon>Phytophthora</taxon>
    </lineage>
</organism>
<keyword evidence="2" id="KW-1185">Reference proteome</keyword>
<dbReference type="Proteomes" id="UP001165121">
    <property type="component" value="Unassembled WGS sequence"/>
</dbReference>
<reference evidence="1" key="1">
    <citation type="submission" date="2023-04" db="EMBL/GenBank/DDBJ databases">
        <title>Phytophthora fragariaefolia NBRC 109709.</title>
        <authorList>
            <person name="Ichikawa N."/>
            <person name="Sato H."/>
            <person name="Tonouchi N."/>
        </authorList>
    </citation>
    <scope>NUCLEOTIDE SEQUENCE</scope>
    <source>
        <strain evidence="1">NBRC 109709</strain>
    </source>
</reference>
<gene>
    <name evidence="1" type="ORF">Pfra01_001589100</name>
</gene>
<evidence type="ECO:0000313" key="2">
    <source>
        <dbReference type="Proteomes" id="UP001165121"/>
    </source>
</evidence>
<accession>A0A9W6XTF9</accession>
<dbReference type="EMBL" id="BSXT01001748">
    <property type="protein sequence ID" value="GMF44935.1"/>
    <property type="molecule type" value="Genomic_DNA"/>
</dbReference>
<name>A0A9W6XTF9_9STRA</name>
<proteinExistence type="predicted"/>
<sequence length="241" mass="26897">MARFRLTQVYSVFNSGFVSLHPEGSLLQSPVITRPSPLGYRRQGHHSFLPPAESQHSVRVLLLSTPVRQSTASRSPAFMTPRIFFYSALVVAALASNSGVITATQEVVQDKLSTSTVSAVTNRQLIQEAAKRFLRRDKSVEDTLDDSVEDTLDDSVEDTLDDDTPEERSRTFDFRNFKNTLNKGREEDLSAYAKTVKKVATTSTQDAKFAKLNGMDVDRALKLGKIKEKHVDAYKAYLALH</sequence>
<protein>
    <submittedName>
        <fullName evidence="1">Unnamed protein product</fullName>
    </submittedName>
</protein>
<dbReference type="AlphaFoldDB" id="A0A9W6XTF9"/>